<keyword evidence="5" id="KW-0812">Transmembrane</keyword>
<evidence type="ECO:0000256" key="5">
    <source>
        <dbReference type="SAM" id="Phobius"/>
    </source>
</evidence>
<dbReference type="InterPro" id="IPR017853">
    <property type="entry name" value="GH"/>
</dbReference>
<keyword evidence="5" id="KW-0472">Membrane</keyword>
<dbReference type="Pfam" id="PF01183">
    <property type="entry name" value="Glyco_hydro_25"/>
    <property type="match status" value="1"/>
</dbReference>
<keyword evidence="7" id="KW-1185">Reference proteome</keyword>
<evidence type="ECO:0000256" key="1">
    <source>
        <dbReference type="ARBA" id="ARBA00010646"/>
    </source>
</evidence>
<dbReference type="Proteomes" id="UP001597641">
    <property type="component" value="Unassembled WGS sequence"/>
</dbReference>
<sequence length="294" mass="33429">MSRKGKSTAEDTWDAFPKQPVKRVIRTKPAAKPTAKPAVKPTAKARPKKKPKQQSPYKFWLGIAALATLALVVLYVELFVEKPAPVWPAGHSIYGVDVSHYQKEIDWQQVRENEVSFAFVKATEGRSLKDKHFQKNWDGAGAAGIIRGAYHFYLPYLKPEVQAENFISTVKLSPGDLPPVLDVEVRGRKPVAQLRKELKVWLEKVEEAYGVKPIIYTGYNFYQEYLAGHFDQYHLWIAHYNVSKLKLEKSEKLKLAFWQHTDGGAVKGIEGKVDCNVFYGSMRELRSVCIPLNQ</sequence>
<reference evidence="7" key="1">
    <citation type="journal article" date="2019" name="Int. J. Syst. Evol. Microbiol.">
        <title>The Global Catalogue of Microorganisms (GCM) 10K type strain sequencing project: providing services to taxonomists for standard genome sequencing and annotation.</title>
        <authorList>
            <consortium name="The Broad Institute Genomics Platform"/>
            <consortium name="The Broad Institute Genome Sequencing Center for Infectious Disease"/>
            <person name="Wu L."/>
            <person name="Ma J."/>
        </authorList>
    </citation>
    <scope>NUCLEOTIDE SEQUENCE [LARGE SCALE GENOMIC DNA]</scope>
    <source>
        <strain evidence="7">KCTC 23984</strain>
    </source>
</reference>
<keyword evidence="3" id="KW-0326">Glycosidase</keyword>
<evidence type="ECO:0000256" key="2">
    <source>
        <dbReference type="ARBA" id="ARBA00022801"/>
    </source>
</evidence>
<feature type="transmembrane region" description="Helical" evidence="5">
    <location>
        <begin position="57"/>
        <end position="76"/>
    </location>
</feature>
<dbReference type="PANTHER" id="PTHR34135">
    <property type="entry name" value="LYSOZYME"/>
    <property type="match status" value="1"/>
</dbReference>
<evidence type="ECO:0000313" key="7">
    <source>
        <dbReference type="Proteomes" id="UP001597641"/>
    </source>
</evidence>
<protein>
    <submittedName>
        <fullName evidence="6">Glycoside hydrolase family 25 protein</fullName>
    </submittedName>
</protein>
<name>A0ABW6BX35_9BACT</name>
<dbReference type="SMART" id="SM00641">
    <property type="entry name" value="Glyco_25"/>
    <property type="match status" value="1"/>
</dbReference>
<dbReference type="PANTHER" id="PTHR34135:SF2">
    <property type="entry name" value="LYSOZYME"/>
    <property type="match status" value="1"/>
</dbReference>
<evidence type="ECO:0000256" key="4">
    <source>
        <dbReference type="SAM" id="MobiDB-lite"/>
    </source>
</evidence>
<dbReference type="InterPro" id="IPR018077">
    <property type="entry name" value="Glyco_hydro_fam25_subgr"/>
</dbReference>
<feature type="compositionally biased region" description="Low complexity" evidence="4">
    <location>
        <begin position="27"/>
        <end position="42"/>
    </location>
</feature>
<gene>
    <name evidence="6" type="ORF">ACFS7Z_14320</name>
</gene>
<keyword evidence="5" id="KW-1133">Transmembrane helix</keyword>
<comment type="caution">
    <text evidence="6">The sequence shown here is derived from an EMBL/GenBank/DDBJ whole genome shotgun (WGS) entry which is preliminary data.</text>
</comment>
<dbReference type="SUPFAM" id="SSF51445">
    <property type="entry name" value="(Trans)glycosidases"/>
    <property type="match status" value="1"/>
</dbReference>
<dbReference type="RefSeq" id="WP_377485744.1">
    <property type="nucleotide sequence ID" value="NZ_JBHUOX010000010.1"/>
</dbReference>
<evidence type="ECO:0000256" key="3">
    <source>
        <dbReference type="ARBA" id="ARBA00023295"/>
    </source>
</evidence>
<comment type="similarity">
    <text evidence="1">Belongs to the glycosyl hydrolase 25 family.</text>
</comment>
<dbReference type="EMBL" id="JBHUOX010000010">
    <property type="protein sequence ID" value="MFD3001542.1"/>
    <property type="molecule type" value="Genomic_DNA"/>
</dbReference>
<dbReference type="GO" id="GO:0016787">
    <property type="term" value="F:hydrolase activity"/>
    <property type="evidence" value="ECO:0007669"/>
    <property type="project" value="UniProtKB-KW"/>
</dbReference>
<evidence type="ECO:0000313" key="6">
    <source>
        <dbReference type="EMBL" id="MFD3001542.1"/>
    </source>
</evidence>
<dbReference type="CDD" id="cd06524">
    <property type="entry name" value="GH25_YegX-like"/>
    <property type="match status" value="1"/>
</dbReference>
<proteinExistence type="inferred from homology"/>
<accession>A0ABW6BX35</accession>
<organism evidence="6 7">
    <name type="scientific">Pontibacter toksunensis</name>
    <dbReference type="NCBI Taxonomy" id="1332631"/>
    <lineage>
        <taxon>Bacteria</taxon>
        <taxon>Pseudomonadati</taxon>
        <taxon>Bacteroidota</taxon>
        <taxon>Cytophagia</taxon>
        <taxon>Cytophagales</taxon>
        <taxon>Hymenobacteraceae</taxon>
        <taxon>Pontibacter</taxon>
    </lineage>
</organism>
<dbReference type="InterPro" id="IPR002053">
    <property type="entry name" value="Glyco_hydro_25"/>
</dbReference>
<keyword evidence="2 6" id="KW-0378">Hydrolase</keyword>
<feature type="region of interest" description="Disordered" evidence="4">
    <location>
        <begin position="1"/>
        <end position="51"/>
    </location>
</feature>
<dbReference type="PROSITE" id="PS51904">
    <property type="entry name" value="GLYCOSYL_HYDROL_F25_2"/>
    <property type="match status" value="1"/>
</dbReference>
<dbReference type="Gene3D" id="3.20.20.80">
    <property type="entry name" value="Glycosidases"/>
    <property type="match status" value="1"/>
</dbReference>